<accession>A0A9D4M469</accession>
<dbReference type="Proteomes" id="UP000828390">
    <property type="component" value="Unassembled WGS sequence"/>
</dbReference>
<evidence type="ECO:0000313" key="1">
    <source>
        <dbReference type="EMBL" id="KAH3868857.1"/>
    </source>
</evidence>
<comment type="caution">
    <text evidence="1">The sequence shown here is derived from an EMBL/GenBank/DDBJ whole genome shotgun (WGS) entry which is preliminary data.</text>
</comment>
<dbReference type="AlphaFoldDB" id="A0A9D4M469"/>
<keyword evidence="2" id="KW-1185">Reference proteome</keyword>
<proteinExistence type="predicted"/>
<organism evidence="1 2">
    <name type="scientific">Dreissena polymorpha</name>
    <name type="common">Zebra mussel</name>
    <name type="synonym">Mytilus polymorpha</name>
    <dbReference type="NCBI Taxonomy" id="45954"/>
    <lineage>
        <taxon>Eukaryota</taxon>
        <taxon>Metazoa</taxon>
        <taxon>Spiralia</taxon>
        <taxon>Lophotrochozoa</taxon>
        <taxon>Mollusca</taxon>
        <taxon>Bivalvia</taxon>
        <taxon>Autobranchia</taxon>
        <taxon>Heteroconchia</taxon>
        <taxon>Euheterodonta</taxon>
        <taxon>Imparidentia</taxon>
        <taxon>Neoheterodontei</taxon>
        <taxon>Myida</taxon>
        <taxon>Dreissenoidea</taxon>
        <taxon>Dreissenidae</taxon>
        <taxon>Dreissena</taxon>
    </lineage>
</organism>
<reference evidence="1" key="1">
    <citation type="journal article" date="2019" name="bioRxiv">
        <title>The Genome of the Zebra Mussel, Dreissena polymorpha: A Resource for Invasive Species Research.</title>
        <authorList>
            <person name="McCartney M.A."/>
            <person name="Auch B."/>
            <person name="Kono T."/>
            <person name="Mallez S."/>
            <person name="Zhang Y."/>
            <person name="Obille A."/>
            <person name="Becker A."/>
            <person name="Abrahante J.E."/>
            <person name="Garbe J."/>
            <person name="Badalamenti J.P."/>
            <person name="Herman A."/>
            <person name="Mangelson H."/>
            <person name="Liachko I."/>
            <person name="Sullivan S."/>
            <person name="Sone E.D."/>
            <person name="Koren S."/>
            <person name="Silverstein K.A.T."/>
            <person name="Beckman K.B."/>
            <person name="Gohl D.M."/>
        </authorList>
    </citation>
    <scope>NUCLEOTIDE SEQUENCE</scope>
    <source>
        <strain evidence="1">Duluth1</strain>
        <tissue evidence="1">Whole animal</tissue>
    </source>
</reference>
<gene>
    <name evidence="1" type="ORF">DPMN_032011</name>
</gene>
<reference evidence="1" key="2">
    <citation type="submission" date="2020-11" db="EMBL/GenBank/DDBJ databases">
        <authorList>
            <person name="McCartney M.A."/>
            <person name="Auch B."/>
            <person name="Kono T."/>
            <person name="Mallez S."/>
            <person name="Becker A."/>
            <person name="Gohl D.M."/>
            <person name="Silverstein K.A.T."/>
            <person name="Koren S."/>
            <person name="Bechman K.B."/>
            <person name="Herman A."/>
            <person name="Abrahante J.E."/>
            <person name="Garbe J."/>
        </authorList>
    </citation>
    <scope>NUCLEOTIDE SEQUENCE</scope>
    <source>
        <strain evidence="1">Duluth1</strain>
        <tissue evidence="1">Whole animal</tissue>
    </source>
</reference>
<dbReference type="EMBL" id="JAIWYP010000002">
    <property type="protein sequence ID" value="KAH3868857.1"/>
    <property type="molecule type" value="Genomic_DNA"/>
</dbReference>
<protein>
    <submittedName>
        <fullName evidence="1">Uncharacterized protein</fullName>
    </submittedName>
</protein>
<sequence>MAVPHTSEDPTLTSSLTSMTLLGRPAIWHVCKAHRVPPNDVGPVVKGSHMDVSLTS</sequence>
<evidence type="ECO:0000313" key="2">
    <source>
        <dbReference type="Proteomes" id="UP000828390"/>
    </source>
</evidence>
<name>A0A9D4M469_DREPO</name>